<dbReference type="InterPro" id="IPR025048">
    <property type="entry name" value="DUF3987"/>
</dbReference>
<sequence length="437" mass="47421">MATFDQMSYGPLGEAVEGAMPTSEADPIGVWAASLSLYSAAISRRVRLANKRPVVVWTVLAGRSAIGRKGYALNTATALLSGVCGGFIHARKRAGVASGPSLVDMLAGLELDTAGARDGMDGRCVLLEEEWASVLKDQKKCSKFSTFFRSAWDGKPISNRTKKEGLVTVAQPLLGFHAHITPGEWGKYVSASEALGGSYNRLLPVLVERSKMLPYDNRPQIPDVTLLRESFEWANGEDERVMRFSEEAGERFDEIRALVEDRMAELPELLASYMERSAEQVHRVAAVLSATEMTETIGVDAVEAAWAFVSFSMDSVEKLVKEAANNGVAAKPMRTPEDLIRDVLTRCGGIASGADLLRPLWGKLNAAAIKAAVGDMDDVETWTEKTGRVGAPKTMYRLLRPEAPAEPREATVIEMRARPEPEPATPPMPANIFAGLI</sequence>
<keyword evidence="2" id="KW-1185">Reference proteome</keyword>
<evidence type="ECO:0000313" key="1">
    <source>
        <dbReference type="EMBL" id="MVO87440.1"/>
    </source>
</evidence>
<dbReference type="AlphaFoldDB" id="A0A6L6X184"/>
<reference evidence="1 2" key="1">
    <citation type="submission" date="2019-11" db="EMBL/GenBank/DDBJ databases">
        <title>Streptomyces typhae sp. nov., a novel endophytic actinomycete isolated from the root of cattail pollen (Typha angustifolia L.).</title>
        <authorList>
            <person name="Peng C."/>
        </authorList>
    </citation>
    <scope>NUCLEOTIDE SEQUENCE [LARGE SCALE GENOMIC DNA]</scope>
    <source>
        <strain evidence="2">p1417</strain>
    </source>
</reference>
<accession>A0A6L6X184</accession>
<dbReference type="EMBL" id="WPNZ01000012">
    <property type="protein sequence ID" value="MVO87440.1"/>
    <property type="molecule type" value="Genomic_DNA"/>
</dbReference>
<dbReference type="Pfam" id="PF13148">
    <property type="entry name" value="DUF3987"/>
    <property type="match status" value="1"/>
</dbReference>
<gene>
    <name evidence="1" type="ORF">GPA10_22415</name>
</gene>
<organism evidence="1 2">
    <name type="scientific">Streptomyces typhae</name>
    <dbReference type="NCBI Taxonomy" id="2681492"/>
    <lineage>
        <taxon>Bacteria</taxon>
        <taxon>Bacillati</taxon>
        <taxon>Actinomycetota</taxon>
        <taxon>Actinomycetes</taxon>
        <taxon>Kitasatosporales</taxon>
        <taxon>Streptomycetaceae</taxon>
        <taxon>Streptomyces</taxon>
    </lineage>
</organism>
<protein>
    <submittedName>
        <fullName evidence="1">DUF3987 domain-containing protein</fullName>
    </submittedName>
</protein>
<dbReference type="Proteomes" id="UP000483802">
    <property type="component" value="Unassembled WGS sequence"/>
</dbReference>
<comment type="caution">
    <text evidence="1">The sequence shown here is derived from an EMBL/GenBank/DDBJ whole genome shotgun (WGS) entry which is preliminary data.</text>
</comment>
<proteinExistence type="predicted"/>
<dbReference type="RefSeq" id="WP_157167065.1">
    <property type="nucleotide sequence ID" value="NZ_WPNZ01000012.1"/>
</dbReference>
<name>A0A6L6X184_9ACTN</name>
<evidence type="ECO:0000313" key="2">
    <source>
        <dbReference type="Proteomes" id="UP000483802"/>
    </source>
</evidence>